<protein>
    <submittedName>
        <fullName evidence="2">Zn-dependent peptidase ImmA (M78 family)</fullName>
    </submittedName>
</protein>
<dbReference type="RefSeq" id="WP_245324884.1">
    <property type="nucleotide sequence ID" value="NZ_JAGINX010000002.1"/>
</dbReference>
<evidence type="ECO:0000313" key="3">
    <source>
        <dbReference type="Proteomes" id="UP001519331"/>
    </source>
</evidence>
<reference evidence="2 3" key="1">
    <citation type="submission" date="2021-03" db="EMBL/GenBank/DDBJ databases">
        <title>Sequencing the genomes of 1000 actinobacteria strains.</title>
        <authorList>
            <person name="Klenk H.-P."/>
        </authorList>
    </citation>
    <scope>NUCLEOTIDE SEQUENCE [LARGE SCALE GENOMIC DNA]</scope>
    <source>
        <strain evidence="2 3">DSM 12544</strain>
    </source>
</reference>
<dbReference type="Proteomes" id="UP001519331">
    <property type="component" value="Unassembled WGS sequence"/>
</dbReference>
<comment type="caution">
    <text evidence="2">The sequence shown here is derived from an EMBL/GenBank/DDBJ whole genome shotgun (WGS) entry which is preliminary data.</text>
</comment>
<dbReference type="Pfam" id="PF06114">
    <property type="entry name" value="Peptidase_M78"/>
    <property type="match status" value="1"/>
</dbReference>
<organism evidence="2 3">
    <name type="scientific">Nesterenkonia lacusekhoensis</name>
    <dbReference type="NCBI Taxonomy" id="150832"/>
    <lineage>
        <taxon>Bacteria</taxon>
        <taxon>Bacillati</taxon>
        <taxon>Actinomycetota</taxon>
        <taxon>Actinomycetes</taxon>
        <taxon>Micrococcales</taxon>
        <taxon>Micrococcaceae</taxon>
        <taxon>Nesterenkonia</taxon>
    </lineage>
</organism>
<evidence type="ECO:0000313" key="2">
    <source>
        <dbReference type="EMBL" id="MBP2319614.1"/>
    </source>
</evidence>
<dbReference type="EMBL" id="JAGINX010000002">
    <property type="protein sequence ID" value="MBP2319614.1"/>
    <property type="molecule type" value="Genomic_DNA"/>
</dbReference>
<name>A0ABS4T6P3_9MICC</name>
<keyword evidence="3" id="KW-1185">Reference proteome</keyword>
<accession>A0ABS4T6P3</accession>
<proteinExistence type="predicted"/>
<dbReference type="InterPro" id="IPR010359">
    <property type="entry name" value="IrrE_HExxH"/>
</dbReference>
<sequence>MADLEGIAHRMGVRVEHRTSLRRGRWGEYDHRHREIRLLTGLGPVQYRSTLAHELGHAHHGHWWTSLRHEDQADTYAAWLLISPAEWTLATAIYPDCPQSVAAELGVLPRLVEIYAGTISPVTR</sequence>
<dbReference type="Gene3D" id="1.10.10.2910">
    <property type="match status" value="1"/>
</dbReference>
<evidence type="ECO:0000259" key="1">
    <source>
        <dbReference type="Pfam" id="PF06114"/>
    </source>
</evidence>
<feature type="domain" description="IrrE N-terminal-like" evidence="1">
    <location>
        <begin position="11"/>
        <end position="86"/>
    </location>
</feature>
<gene>
    <name evidence="2" type="ORF">JOF45_002697</name>
</gene>